<dbReference type="Gene3D" id="2.50.20.10">
    <property type="entry name" value="Lipoprotein localisation LolA/LolB/LppX"/>
    <property type="match status" value="1"/>
</dbReference>
<dbReference type="Pfam" id="PF14285">
    <property type="entry name" value="DUF4367"/>
    <property type="match status" value="1"/>
</dbReference>
<organism evidence="3 4">
    <name type="scientific">Methanococcoides cohabitans</name>
    <dbReference type="NCBI Taxonomy" id="3136559"/>
    <lineage>
        <taxon>Archaea</taxon>
        <taxon>Methanobacteriati</taxon>
        <taxon>Methanobacteriota</taxon>
        <taxon>Stenosarchaea group</taxon>
        <taxon>Methanomicrobia</taxon>
        <taxon>Methanosarcinales</taxon>
        <taxon>Methanosarcinaceae</taxon>
        <taxon>Methanococcoides</taxon>
    </lineage>
</organism>
<evidence type="ECO:0000313" key="3">
    <source>
        <dbReference type="EMBL" id="MEL4306260.1"/>
    </source>
</evidence>
<sequence length="360" mass="40697">MKRIRILFVFFMVFSAFLSAGCVNDQVSAEEIAEQMQQKNDLIEDSSFTLYMTMSLMGEETVIEQDMIQKKEKSRTVIRQPAEQAGMVSVYNGETMWTYDPHQNTVVIMDVPHIDMEMDYAGLISQFLNESDISFSGIEKIDGRNSFIMILEPKEEGSSDVIFTGNLKVWVDEETWMPLKYEMYDNEGNVIVSVEVRDLQVNAGISDDVFEFEIPEGAEVSTFDMNEFALPEEMTLEEAGDKADFDILIPAYVPEDYVFDHALVFDNSDFATGSQVMQRVTLVYINGDSRMSISEIFYESGFPGPTEFSTSESVDVNGSPGDFVEVYGNSMLRWDVDGIDLTISASLDKDELLEIARSMI</sequence>
<comment type="caution">
    <text evidence="3">The sequence shown here is derived from an EMBL/GenBank/DDBJ whole genome shotgun (WGS) entry which is preliminary data.</text>
</comment>
<dbReference type="InterPro" id="IPR052944">
    <property type="entry name" value="Sporulation_related"/>
</dbReference>
<evidence type="ECO:0000259" key="2">
    <source>
        <dbReference type="Pfam" id="PF17131"/>
    </source>
</evidence>
<protein>
    <submittedName>
        <fullName evidence="3">Outer membrane lipoprotein-sorting protein</fullName>
    </submittedName>
</protein>
<dbReference type="InterPro" id="IPR033399">
    <property type="entry name" value="TP_0789-like"/>
</dbReference>
<reference evidence="3 4" key="1">
    <citation type="submission" date="2024-04" db="EMBL/GenBank/DDBJ databases">
        <title>Methanococcoides sp. LMO-2.</title>
        <authorList>
            <person name="Liang L."/>
        </authorList>
    </citation>
    <scope>NUCLEOTIDE SEQUENCE [LARGE SCALE GENOMIC DNA]</scope>
    <source>
        <strain evidence="3 4">LMO-2</strain>
    </source>
</reference>
<feature type="domain" description="DUF4367" evidence="1">
    <location>
        <begin position="249"/>
        <end position="359"/>
    </location>
</feature>
<dbReference type="SUPFAM" id="SSF89392">
    <property type="entry name" value="Prokaryotic lipoproteins and lipoprotein localization factors"/>
    <property type="match status" value="1"/>
</dbReference>
<dbReference type="EMBL" id="JBCAUS010000007">
    <property type="protein sequence ID" value="MEL4306260.1"/>
    <property type="molecule type" value="Genomic_DNA"/>
</dbReference>
<dbReference type="PROSITE" id="PS51257">
    <property type="entry name" value="PROKAR_LIPOPROTEIN"/>
    <property type="match status" value="1"/>
</dbReference>
<dbReference type="Pfam" id="PF17131">
    <property type="entry name" value="LolA_like"/>
    <property type="match status" value="1"/>
</dbReference>
<gene>
    <name evidence="3" type="ORF">WOA13_10565</name>
</gene>
<dbReference type="CDD" id="cd16329">
    <property type="entry name" value="LolA_like"/>
    <property type="match status" value="1"/>
</dbReference>
<keyword evidence="4" id="KW-1185">Reference proteome</keyword>
<dbReference type="PANTHER" id="PTHR37507">
    <property type="entry name" value="SPORULATION PROTEIN YDCC"/>
    <property type="match status" value="1"/>
</dbReference>
<dbReference type="InterPro" id="IPR025377">
    <property type="entry name" value="DUF4367"/>
</dbReference>
<dbReference type="InterPro" id="IPR029046">
    <property type="entry name" value="LolA/LolB/LppX"/>
</dbReference>
<dbReference type="Proteomes" id="UP001396646">
    <property type="component" value="Unassembled WGS sequence"/>
</dbReference>
<feature type="domain" description="Uncharacterized protein TP-0789" evidence="2">
    <location>
        <begin position="71"/>
        <end position="204"/>
    </location>
</feature>
<dbReference type="RefSeq" id="WP_342127867.1">
    <property type="nucleotide sequence ID" value="NZ_JBCAUS010000007.1"/>
</dbReference>
<evidence type="ECO:0000313" key="4">
    <source>
        <dbReference type="Proteomes" id="UP001396646"/>
    </source>
</evidence>
<dbReference type="PANTHER" id="PTHR37507:SF2">
    <property type="entry name" value="SPORULATION PROTEIN YDCC"/>
    <property type="match status" value="1"/>
</dbReference>
<accession>A0ABU9KV30</accession>
<proteinExistence type="predicted"/>
<evidence type="ECO:0000259" key="1">
    <source>
        <dbReference type="Pfam" id="PF14285"/>
    </source>
</evidence>
<name>A0ABU9KV30_9EURY</name>
<keyword evidence="3" id="KW-0449">Lipoprotein</keyword>